<dbReference type="InterPro" id="IPR056924">
    <property type="entry name" value="SH3_Tf2-1"/>
</dbReference>
<keyword evidence="2" id="KW-0808">Transferase</keyword>
<dbReference type="AlphaFoldDB" id="A0A6L2NCP3"/>
<evidence type="ECO:0000259" key="1">
    <source>
        <dbReference type="Pfam" id="PF24626"/>
    </source>
</evidence>
<protein>
    <submittedName>
        <fullName evidence="2">Putative reverse transcriptase domain, ribonuclease H-like domain, aspartic peptidase domain protein</fullName>
    </submittedName>
</protein>
<sequence length="235" mass="27266">MPAKRLHGLDQQMERKEDESLYFMDHIWVPLMGGVRTIIMDETHASRSGWMVYITFLANITESLRDTIGYEYDLSSSDGWKKHYMEGNVGRPYYGMKLEKAGMIRFGKQGKLAPRYVGPFEILERIGPVAFRLRLSEELSSVYDIFHVSNLKKCLADVNLHVPLDEIKVGKTLCFVEEPIEIMNHEVKNLKRSMIPIVKVCWNLKCGLEFTWKRENHMKAKYPRLFADCAVEPTS</sequence>
<accession>A0A6L2NCP3</accession>
<dbReference type="PANTHER" id="PTHR46148">
    <property type="entry name" value="CHROMO DOMAIN-CONTAINING PROTEIN"/>
    <property type="match status" value="1"/>
</dbReference>
<proteinExistence type="predicted"/>
<keyword evidence="2" id="KW-0548">Nucleotidyltransferase</keyword>
<dbReference type="Pfam" id="PF24626">
    <property type="entry name" value="SH3_Tf2-1"/>
    <property type="match status" value="1"/>
</dbReference>
<reference evidence="2" key="1">
    <citation type="journal article" date="2019" name="Sci. Rep.">
        <title>Draft genome of Tanacetum cinerariifolium, the natural source of mosquito coil.</title>
        <authorList>
            <person name="Yamashiro T."/>
            <person name="Shiraishi A."/>
            <person name="Satake H."/>
            <person name="Nakayama K."/>
        </authorList>
    </citation>
    <scope>NUCLEOTIDE SEQUENCE</scope>
</reference>
<keyword evidence="2" id="KW-0695">RNA-directed DNA polymerase</keyword>
<dbReference type="EMBL" id="BKCJ010008665">
    <property type="protein sequence ID" value="GEU83349.1"/>
    <property type="molecule type" value="Genomic_DNA"/>
</dbReference>
<gene>
    <name evidence="2" type="ORF">Tci_055327</name>
</gene>
<evidence type="ECO:0000313" key="2">
    <source>
        <dbReference type="EMBL" id="GEU83349.1"/>
    </source>
</evidence>
<dbReference type="PANTHER" id="PTHR46148:SF59">
    <property type="entry name" value="NUCLEOTIDYLTRANSFERASE, RIBONUCLEASE H"/>
    <property type="match status" value="1"/>
</dbReference>
<comment type="caution">
    <text evidence="2">The sequence shown here is derived from an EMBL/GenBank/DDBJ whole genome shotgun (WGS) entry which is preliminary data.</text>
</comment>
<organism evidence="2">
    <name type="scientific">Tanacetum cinerariifolium</name>
    <name type="common">Dalmatian daisy</name>
    <name type="synonym">Chrysanthemum cinerariifolium</name>
    <dbReference type="NCBI Taxonomy" id="118510"/>
    <lineage>
        <taxon>Eukaryota</taxon>
        <taxon>Viridiplantae</taxon>
        <taxon>Streptophyta</taxon>
        <taxon>Embryophyta</taxon>
        <taxon>Tracheophyta</taxon>
        <taxon>Spermatophyta</taxon>
        <taxon>Magnoliopsida</taxon>
        <taxon>eudicotyledons</taxon>
        <taxon>Gunneridae</taxon>
        <taxon>Pentapetalae</taxon>
        <taxon>asterids</taxon>
        <taxon>campanulids</taxon>
        <taxon>Asterales</taxon>
        <taxon>Asteraceae</taxon>
        <taxon>Asteroideae</taxon>
        <taxon>Anthemideae</taxon>
        <taxon>Anthemidinae</taxon>
        <taxon>Tanacetum</taxon>
    </lineage>
</organism>
<dbReference type="GO" id="GO:0003964">
    <property type="term" value="F:RNA-directed DNA polymerase activity"/>
    <property type="evidence" value="ECO:0007669"/>
    <property type="project" value="UniProtKB-KW"/>
</dbReference>
<feature type="domain" description="Tf2-1-like SH3-like" evidence="1">
    <location>
        <begin position="98"/>
        <end position="154"/>
    </location>
</feature>
<name>A0A6L2NCP3_TANCI</name>